<dbReference type="PANTHER" id="PTHR13696:SF96">
    <property type="entry name" value="COBQ_COBB_MIND_PARA NUCLEOTIDE BINDING DOMAIN-CONTAINING PROTEIN"/>
    <property type="match status" value="1"/>
</dbReference>
<name>A0A9X2Q518_9BACT</name>
<dbReference type="InterPro" id="IPR050678">
    <property type="entry name" value="DNA_Partitioning_ATPase"/>
</dbReference>
<dbReference type="Pfam" id="PF13614">
    <property type="entry name" value="AAA_31"/>
    <property type="match status" value="1"/>
</dbReference>
<protein>
    <submittedName>
        <fullName evidence="3">Chromosome partitioning protein</fullName>
    </submittedName>
</protein>
<comment type="caution">
    <text evidence="3">The sequence shown here is derived from an EMBL/GenBank/DDBJ whole genome shotgun (WGS) entry which is preliminary data.</text>
</comment>
<evidence type="ECO:0000313" key="3">
    <source>
        <dbReference type="EMBL" id="MCS3711709.1"/>
    </source>
</evidence>
<feature type="compositionally biased region" description="Low complexity" evidence="1">
    <location>
        <begin position="252"/>
        <end position="268"/>
    </location>
</feature>
<dbReference type="Proteomes" id="UP001155057">
    <property type="component" value="Unassembled WGS sequence"/>
</dbReference>
<dbReference type="InterPro" id="IPR025669">
    <property type="entry name" value="AAA_dom"/>
</dbReference>
<evidence type="ECO:0000259" key="2">
    <source>
        <dbReference type="Pfam" id="PF13614"/>
    </source>
</evidence>
<dbReference type="PANTHER" id="PTHR13696">
    <property type="entry name" value="P-LOOP CONTAINING NUCLEOSIDE TRIPHOSPHATE HYDROLASE"/>
    <property type="match status" value="1"/>
</dbReference>
<dbReference type="AlphaFoldDB" id="A0A9X2Q518"/>
<dbReference type="SUPFAM" id="SSF52540">
    <property type="entry name" value="P-loop containing nucleoside triphosphate hydrolases"/>
    <property type="match status" value="1"/>
</dbReference>
<organism evidence="3 4">
    <name type="scientific">Salinibacter ruber</name>
    <dbReference type="NCBI Taxonomy" id="146919"/>
    <lineage>
        <taxon>Bacteria</taxon>
        <taxon>Pseudomonadati</taxon>
        <taxon>Rhodothermota</taxon>
        <taxon>Rhodothermia</taxon>
        <taxon>Rhodothermales</taxon>
        <taxon>Salinibacteraceae</taxon>
        <taxon>Salinibacter</taxon>
    </lineage>
</organism>
<proteinExistence type="predicted"/>
<dbReference type="RefSeq" id="WP_118828717.1">
    <property type="nucleotide sequence ID" value="NZ_CP030361.1"/>
</dbReference>
<evidence type="ECO:0000313" key="4">
    <source>
        <dbReference type="Proteomes" id="UP001155057"/>
    </source>
</evidence>
<gene>
    <name evidence="3" type="ORF">GGP61_003342</name>
</gene>
<dbReference type="CDD" id="cd02042">
    <property type="entry name" value="ParAB_family"/>
    <property type="match status" value="1"/>
</dbReference>
<accession>A0A9X2Q518</accession>
<reference evidence="3" key="1">
    <citation type="submission" date="2022-08" db="EMBL/GenBank/DDBJ databases">
        <title>Genomic Encyclopedia of Type Strains, Phase V (KMG-V): Genome sequencing to study the core and pangenomes of soil and plant-associated prokaryotes.</title>
        <authorList>
            <person name="Whitman W."/>
        </authorList>
    </citation>
    <scope>NUCLEOTIDE SEQUENCE</scope>
    <source>
        <strain evidence="3">SP3049</strain>
    </source>
</reference>
<feature type="region of interest" description="Disordered" evidence="1">
    <location>
        <begin position="250"/>
        <end position="285"/>
    </location>
</feature>
<evidence type="ECO:0000256" key="1">
    <source>
        <dbReference type="SAM" id="MobiDB-lite"/>
    </source>
</evidence>
<dbReference type="Gene3D" id="3.40.50.300">
    <property type="entry name" value="P-loop containing nucleotide triphosphate hydrolases"/>
    <property type="match status" value="1"/>
</dbReference>
<dbReference type="GeneID" id="83727690"/>
<feature type="domain" description="AAA" evidence="2">
    <location>
        <begin position="1"/>
        <end position="174"/>
    </location>
</feature>
<dbReference type="EMBL" id="JANUAE010000016">
    <property type="protein sequence ID" value="MCS3711709.1"/>
    <property type="molecule type" value="Genomic_DNA"/>
</dbReference>
<sequence>MTVLSVCNHKGGTGKTTTTIHVAAALGLSGWRTLVIDLDPQGFLTHTMGIEEPPSDQSVAAFFDADADPGRIPIQEAAGFDLIPSSSTLTRRMRDLNKPTDVLWVREALQRLDLEYDLLLFDTAAAVTVYSLNALVASQHVLIPVLPEYQSVVGGEQTYQTTQLVENKLNPRLNTRQFLFTQVDARKRIHKTYREYIREKYGGEVLDTIVRTSTSLAKTRDGATTVFDHDSSSRGALDYANATDELVARLQSASEDASSEEAPSAAAPNDLSAEAAPEVSEMLNS</sequence>
<dbReference type="InterPro" id="IPR027417">
    <property type="entry name" value="P-loop_NTPase"/>
</dbReference>